<evidence type="ECO:0000313" key="5">
    <source>
        <dbReference type="EMBL" id="TZE82792.1"/>
    </source>
</evidence>
<dbReference type="GO" id="GO:0006396">
    <property type="term" value="P:RNA processing"/>
    <property type="evidence" value="ECO:0007669"/>
    <property type="project" value="InterPro"/>
</dbReference>
<keyword evidence="3 5" id="KW-0808">Transferase</keyword>
<keyword evidence="6" id="KW-1185">Reference proteome</keyword>
<dbReference type="InterPro" id="IPR001537">
    <property type="entry name" value="SpoU_MeTrfase"/>
</dbReference>
<dbReference type="GO" id="GO:0008173">
    <property type="term" value="F:RNA methyltransferase activity"/>
    <property type="evidence" value="ECO:0007669"/>
    <property type="project" value="InterPro"/>
</dbReference>
<gene>
    <name evidence="5" type="ORF">FWJ32_04125</name>
</gene>
<dbReference type="Proteomes" id="UP000322976">
    <property type="component" value="Unassembled WGS sequence"/>
</dbReference>
<dbReference type="InterPro" id="IPR013123">
    <property type="entry name" value="SpoU_subst-bd"/>
</dbReference>
<proteinExistence type="inferred from homology"/>
<accession>A0A5D8QE59</accession>
<dbReference type="EMBL" id="VTPS01000004">
    <property type="protein sequence ID" value="TZE82792.1"/>
    <property type="molecule type" value="Genomic_DNA"/>
</dbReference>
<sequence length="258" mass="28950">MIVISSRQNPLVKKVISLKQKKWREEYRKYIIEGLKNVREALSFGVDIDYIFIDSGQDSLIEEFAYLTDRVILVAESIFKELSDTKTPQGVIALASFYSYSLDNILRDGNIFLVLDRIQDPGNMGTLIRSADAFGVEGILISKGSVDIYSPKVVRAAMGSIFHVPFVYADIWEIIKTLKENKIVTLATTPYAEKNIRDAYIKPPVAIFLGNEANGLDGNIIDACDEKVRIYMKGKAESLNVSIAGSIIMHEILLKIHR</sequence>
<dbReference type="InterPro" id="IPR029026">
    <property type="entry name" value="tRNA_m1G_MTases_N"/>
</dbReference>
<dbReference type="InterPro" id="IPR051259">
    <property type="entry name" value="rRNA_Methyltransferase"/>
</dbReference>
<dbReference type="CDD" id="cd18095">
    <property type="entry name" value="SpoU-like_rRNA-MTase"/>
    <property type="match status" value="1"/>
</dbReference>
<dbReference type="InterPro" id="IPR029028">
    <property type="entry name" value="Alpha/beta_knot_MTases"/>
</dbReference>
<dbReference type="AlphaFoldDB" id="A0A5D8QE59"/>
<protein>
    <submittedName>
        <fullName evidence="5">RNA methyltransferase</fullName>
    </submittedName>
</protein>
<dbReference type="SUPFAM" id="SSF75217">
    <property type="entry name" value="alpha/beta knot"/>
    <property type="match status" value="1"/>
</dbReference>
<evidence type="ECO:0000313" key="6">
    <source>
        <dbReference type="Proteomes" id="UP000322976"/>
    </source>
</evidence>
<dbReference type="PANTHER" id="PTHR43191">
    <property type="entry name" value="RRNA METHYLTRANSFERASE 3"/>
    <property type="match status" value="1"/>
</dbReference>
<dbReference type="SMART" id="SM00967">
    <property type="entry name" value="SpoU_sub_bind"/>
    <property type="match status" value="1"/>
</dbReference>
<keyword evidence="2 5" id="KW-0489">Methyltransferase</keyword>
<reference evidence="5 6" key="1">
    <citation type="submission" date="2019-08" db="EMBL/GenBank/DDBJ databases">
        <title>Calorimonas adulescens gen. nov., sp. nov., an anaerobic thermophilic bacterium from Sakhalin hot spring.</title>
        <authorList>
            <person name="Khomyakova M.A."/>
            <person name="Merkel A.Y."/>
            <person name="Novikov A."/>
            <person name="Bonch-Osmolovskaya E.A."/>
            <person name="Slobodkin A.I."/>
        </authorList>
    </citation>
    <scope>NUCLEOTIDE SEQUENCE [LARGE SCALE GENOMIC DNA]</scope>
    <source>
        <strain evidence="5 6">A05MB</strain>
    </source>
</reference>
<name>A0A5D8QE59_9THEO</name>
<feature type="domain" description="RNA 2-O ribose methyltransferase substrate binding" evidence="4">
    <location>
        <begin position="31"/>
        <end position="101"/>
    </location>
</feature>
<dbReference type="Pfam" id="PF00588">
    <property type="entry name" value="SpoU_methylase"/>
    <property type="match status" value="1"/>
</dbReference>
<dbReference type="SUPFAM" id="SSF55315">
    <property type="entry name" value="L30e-like"/>
    <property type="match status" value="1"/>
</dbReference>
<evidence type="ECO:0000256" key="1">
    <source>
        <dbReference type="ARBA" id="ARBA00007228"/>
    </source>
</evidence>
<evidence type="ECO:0000256" key="2">
    <source>
        <dbReference type="ARBA" id="ARBA00022603"/>
    </source>
</evidence>
<evidence type="ECO:0000259" key="4">
    <source>
        <dbReference type="SMART" id="SM00967"/>
    </source>
</evidence>
<dbReference type="GO" id="GO:0032259">
    <property type="term" value="P:methylation"/>
    <property type="evidence" value="ECO:0007669"/>
    <property type="project" value="UniProtKB-KW"/>
</dbReference>
<dbReference type="PANTHER" id="PTHR43191:SF2">
    <property type="entry name" value="RRNA METHYLTRANSFERASE 3, MITOCHONDRIAL"/>
    <property type="match status" value="1"/>
</dbReference>
<dbReference type="GO" id="GO:0005737">
    <property type="term" value="C:cytoplasm"/>
    <property type="evidence" value="ECO:0007669"/>
    <property type="project" value="UniProtKB-ARBA"/>
</dbReference>
<evidence type="ECO:0000256" key="3">
    <source>
        <dbReference type="ARBA" id="ARBA00022679"/>
    </source>
</evidence>
<dbReference type="GO" id="GO:0003723">
    <property type="term" value="F:RNA binding"/>
    <property type="evidence" value="ECO:0007669"/>
    <property type="project" value="InterPro"/>
</dbReference>
<dbReference type="Gene3D" id="3.40.1280.10">
    <property type="match status" value="1"/>
</dbReference>
<dbReference type="InterPro" id="IPR053888">
    <property type="entry name" value="MRM3-like_sub_bind"/>
</dbReference>
<dbReference type="Pfam" id="PF22435">
    <property type="entry name" value="MRM3-like_sub_bind"/>
    <property type="match status" value="1"/>
</dbReference>
<organism evidence="5 6">
    <name type="scientific">Calorimonas adulescens</name>
    <dbReference type="NCBI Taxonomy" id="2606906"/>
    <lineage>
        <taxon>Bacteria</taxon>
        <taxon>Bacillati</taxon>
        <taxon>Bacillota</taxon>
        <taxon>Clostridia</taxon>
        <taxon>Thermoanaerobacterales</taxon>
        <taxon>Thermoanaerobacteraceae</taxon>
        <taxon>Calorimonas</taxon>
    </lineage>
</organism>
<dbReference type="InterPro" id="IPR029064">
    <property type="entry name" value="Ribosomal_eL30-like_sf"/>
</dbReference>
<dbReference type="RefSeq" id="WP_149544706.1">
    <property type="nucleotide sequence ID" value="NZ_VTPS01000004.1"/>
</dbReference>
<comment type="caution">
    <text evidence="5">The sequence shown here is derived from an EMBL/GenBank/DDBJ whole genome shotgun (WGS) entry which is preliminary data.</text>
</comment>
<dbReference type="Gene3D" id="3.30.1330.30">
    <property type="match status" value="1"/>
</dbReference>
<comment type="similarity">
    <text evidence="1">Belongs to the class IV-like SAM-binding methyltransferase superfamily. RNA methyltransferase TrmH family.</text>
</comment>